<evidence type="ECO:0000256" key="2">
    <source>
        <dbReference type="ARBA" id="ARBA00007357"/>
    </source>
</evidence>
<dbReference type="AlphaFoldDB" id="A0A9P1IU83"/>
<dbReference type="Pfam" id="PF01431">
    <property type="entry name" value="Peptidase_M13"/>
    <property type="match status" value="1"/>
</dbReference>
<proteinExistence type="inferred from homology"/>
<protein>
    <recommendedName>
        <fullName evidence="13">Peptidase M13 C-terminal domain-containing protein</fullName>
    </recommendedName>
</protein>
<gene>
    <name evidence="11" type="ORF">CAMP_LOCUS13026</name>
</gene>
<accession>A0A9P1IU83</accession>
<evidence type="ECO:0000313" key="11">
    <source>
        <dbReference type="EMBL" id="CAI5450389.1"/>
    </source>
</evidence>
<dbReference type="Gene3D" id="3.40.390.10">
    <property type="entry name" value="Collagenase (Catalytic Domain)"/>
    <property type="match status" value="2"/>
</dbReference>
<keyword evidence="12" id="KW-1185">Reference proteome</keyword>
<keyword evidence="3" id="KW-0645">Protease</keyword>
<feature type="domain" description="Peptidase M13 C-terminal" evidence="9">
    <location>
        <begin position="401"/>
        <end position="605"/>
    </location>
</feature>
<dbReference type="InterPro" id="IPR008753">
    <property type="entry name" value="Peptidase_M13_N"/>
</dbReference>
<evidence type="ECO:0000256" key="3">
    <source>
        <dbReference type="ARBA" id="ARBA00022670"/>
    </source>
</evidence>
<dbReference type="OrthoDB" id="6475849at2759"/>
<evidence type="ECO:0000256" key="7">
    <source>
        <dbReference type="ARBA" id="ARBA00023049"/>
    </source>
</evidence>
<evidence type="ECO:0000259" key="10">
    <source>
        <dbReference type="Pfam" id="PF05649"/>
    </source>
</evidence>
<evidence type="ECO:0000256" key="6">
    <source>
        <dbReference type="ARBA" id="ARBA00022833"/>
    </source>
</evidence>
<dbReference type="SUPFAM" id="SSF55486">
    <property type="entry name" value="Metalloproteases ('zincins'), catalytic domain"/>
    <property type="match status" value="1"/>
</dbReference>
<keyword evidence="4" id="KW-0479">Metal-binding</keyword>
<keyword evidence="6" id="KW-0862">Zinc</keyword>
<dbReference type="GO" id="GO:0004222">
    <property type="term" value="F:metalloendopeptidase activity"/>
    <property type="evidence" value="ECO:0007669"/>
    <property type="project" value="InterPro"/>
</dbReference>
<evidence type="ECO:0000313" key="12">
    <source>
        <dbReference type="Proteomes" id="UP001152747"/>
    </source>
</evidence>
<dbReference type="Gene3D" id="1.10.1380.10">
    <property type="entry name" value="Neutral endopeptidase , domain2"/>
    <property type="match status" value="2"/>
</dbReference>
<dbReference type="InterPro" id="IPR024079">
    <property type="entry name" value="MetalloPept_cat_dom_sf"/>
</dbReference>
<dbReference type="PANTHER" id="PTHR11733:SF167">
    <property type="entry name" value="FI17812P1-RELATED"/>
    <property type="match status" value="1"/>
</dbReference>
<dbReference type="PANTHER" id="PTHR11733">
    <property type="entry name" value="ZINC METALLOPROTEASE FAMILY M13 NEPRILYSIN-RELATED"/>
    <property type="match status" value="1"/>
</dbReference>
<dbReference type="Pfam" id="PF05649">
    <property type="entry name" value="Peptidase_M13_N"/>
    <property type="match status" value="1"/>
</dbReference>
<dbReference type="EMBL" id="CANHGI010000005">
    <property type="protein sequence ID" value="CAI5450389.1"/>
    <property type="molecule type" value="Genomic_DNA"/>
</dbReference>
<evidence type="ECO:0000256" key="1">
    <source>
        <dbReference type="ARBA" id="ARBA00001947"/>
    </source>
</evidence>
<name>A0A9P1IU83_9PELO</name>
<keyword evidence="7" id="KW-0482">Metalloprotease</keyword>
<evidence type="ECO:0008006" key="13">
    <source>
        <dbReference type="Google" id="ProtNLM"/>
    </source>
</evidence>
<comment type="caution">
    <text evidence="11">The sequence shown here is derived from an EMBL/GenBank/DDBJ whole genome shotgun (WGS) entry which is preliminary data.</text>
</comment>
<keyword evidence="5" id="KW-0378">Hydrolase</keyword>
<feature type="region of interest" description="Disordered" evidence="8">
    <location>
        <begin position="1"/>
        <end position="22"/>
    </location>
</feature>
<dbReference type="GO" id="GO:0046872">
    <property type="term" value="F:metal ion binding"/>
    <property type="evidence" value="ECO:0007669"/>
    <property type="project" value="UniProtKB-KW"/>
</dbReference>
<organism evidence="11 12">
    <name type="scientific">Caenorhabditis angaria</name>
    <dbReference type="NCBI Taxonomy" id="860376"/>
    <lineage>
        <taxon>Eukaryota</taxon>
        <taxon>Metazoa</taxon>
        <taxon>Ecdysozoa</taxon>
        <taxon>Nematoda</taxon>
        <taxon>Chromadorea</taxon>
        <taxon>Rhabditida</taxon>
        <taxon>Rhabditina</taxon>
        <taxon>Rhabditomorpha</taxon>
        <taxon>Rhabditoidea</taxon>
        <taxon>Rhabditidae</taxon>
        <taxon>Peloderinae</taxon>
        <taxon>Caenorhabditis</taxon>
    </lineage>
</organism>
<dbReference type="PROSITE" id="PS51885">
    <property type="entry name" value="NEPRILYSIN"/>
    <property type="match status" value="1"/>
</dbReference>
<comment type="cofactor">
    <cofactor evidence="1">
        <name>Zn(2+)</name>
        <dbReference type="ChEBI" id="CHEBI:29105"/>
    </cofactor>
</comment>
<dbReference type="InterPro" id="IPR000718">
    <property type="entry name" value="Peptidase_M13"/>
</dbReference>
<evidence type="ECO:0000256" key="5">
    <source>
        <dbReference type="ARBA" id="ARBA00022801"/>
    </source>
</evidence>
<dbReference type="Proteomes" id="UP001152747">
    <property type="component" value="Unassembled WGS sequence"/>
</dbReference>
<dbReference type="InterPro" id="IPR018497">
    <property type="entry name" value="Peptidase_M13_C"/>
</dbReference>
<evidence type="ECO:0000256" key="8">
    <source>
        <dbReference type="SAM" id="MobiDB-lite"/>
    </source>
</evidence>
<dbReference type="InterPro" id="IPR042089">
    <property type="entry name" value="Peptidase_M13_dom_2"/>
</dbReference>
<evidence type="ECO:0000259" key="9">
    <source>
        <dbReference type="Pfam" id="PF01431"/>
    </source>
</evidence>
<dbReference type="GO" id="GO:0005886">
    <property type="term" value="C:plasma membrane"/>
    <property type="evidence" value="ECO:0007669"/>
    <property type="project" value="TreeGrafter"/>
</dbReference>
<dbReference type="GO" id="GO:0016485">
    <property type="term" value="P:protein processing"/>
    <property type="evidence" value="ECO:0007669"/>
    <property type="project" value="TreeGrafter"/>
</dbReference>
<sequence>MILVSQNSESSNPKVLTQKSPNATEEIPKIAQICRTPECLRLGNRTRILMNPKIKPCDDFYEFACGNFANSSKTWSETYRYQVENEQKLWELVENFEPTTKSERILKIFWGKCRQKNNLEPIFKDSWKNASLTQLLIEIAPFFLADKEQILINKIFSGRNNIMEMKLEIGQQYKPKNRTNRDKLVDFREIPVPKFMNLTQYIQFLLPENERKLAENWKVLVVKKEFEALENYLGNATNLKSVRNMLMNKWREKLGSYLVKKRKNIGCLKKAQKLFGGTLSMMFINKYIGLKTVEKANILSEEIRNEFIEQIEKSTWIDKKSKKLLKEEAKLLGISIGIPDEFKNPENIEKMYSRIEKPENQSYLELVENLLKMNMEETFLRVAQAQKITYYAKSLHYAGFLPKSFRISLSAFYLTYPKIHKNLPDWSMKVNFGRIVAHELGHAFDAKKFGKNFEHIEYPKKKMNRKTRKEFDRRIGCLISQYDKFEFPDGSKSSGKRTKNEDSSDKIGFDLIFRILQRDLRNSSKIMEKLQGLEEFSIEQNWFLTFASYHCQIPYDKNLIELYRKESHSARKFRVNGIVMNSPEFSKAFQCEPGSLMNPKEKCELFDEK</sequence>
<feature type="domain" description="Peptidase M13 N-terminal" evidence="10">
    <location>
        <begin position="148"/>
        <end position="339"/>
    </location>
</feature>
<reference evidence="11" key="1">
    <citation type="submission" date="2022-11" db="EMBL/GenBank/DDBJ databases">
        <authorList>
            <person name="Kikuchi T."/>
        </authorList>
    </citation>
    <scope>NUCLEOTIDE SEQUENCE</scope>
    <source>
        <strain evidence="11">PS1010</strain>
    </source>
</reference>
<evidence type="ECO:0000256" key="4">
    <source>
        <dbReference type="ARBA" id="ARBA00022723"/>
    </source>
</evidence>
<comment type="similarity">
    <text evidence="2">Belongs to the peptidase M13 family.</text>
</comment>